<sequence length="625" mass="67755">MTRPHQFYQGFLAELAVEIFSKIWKAEGVKPLDPRLLKYAKTARGYIIFITVFGFLSAVFIIAQDWLISKAATPVIMEHQPLSFIVPTLGVLVLVLLGRGLSLLIRQWFAHRAATGAIREIRQKVLTHATKLGPRWQTQHGQDTVTTVVRALKDLDAYFVFFLPQLLLSVTVTPLTLLVIVYLDWISAIFVLATIPLIPLFMILIGILTQEYSDKRLASMKRMGGQLVDLLAGLATLKSLGREQDPAKQVKRVGYEYSRSTMQTLRVAFMSGGALEFLTTLCVALVAVEVGIRLLNNQLDLFTGLLVIMLTPEVFSPLREVGKQFHASSDGVTAAEAAFAILEEPLPKTGHIAAPDLTKATIQLHDVGVKARGMWAPSSLTANLEPGKIYALTGASGSGKTTTAMSILGLQTIDQGELTVSGPAGSVPLPEIDLASWWEQCAWVPQNPAILPGTVLENLGESGTEPSPALVEASRITHFDEVVQGLSQGWLTQLGAGGLGLSVGQRQRLALTHALTQQAQLIVLDEPTAHLDANLETQVIAGIKTLKSQGKTVVVIAHRQAVLNVADVSIPVDTRPFTAAEVEQEAQAAAAAKPKVRAHKRKPDGREDLPPLILNLDFADNEVRA</sequence>
<feature type="transmembrane region" description="Helical" evidence="8">
    <location>
        <begin position="189"/>
        <end position="208"/>
    </location>
</feature>
<feature type="transmembrane region" description="Helical" evidence="8">
    <location>
        <begin position="84"/>
        <end position="105"/>
    </location>
</feature>
<dbReference type="PANTHER" id="PTHR24221">
    <property type="entry name" value="ATP-BINDING CASSETTE SUB-FAMILY B"/>
    <property type="match status" value="1"/>
</dbReference>
<evidence type="ECO:0000256" key="1">
    <source>
        <dbReference type="ARBA" id="ARBA00004651"/>
    </source>
</evidence>
<dbReference type="SUPFAM" id="SSF90123">
    <property type="entry name" value="ABC transporter transmembrane region"/>
    <property type="match status" value="1"/>
</dbReference>
<evidence type="ECO:0000256" key="3">
    <source>
        <dbReference type="ARBA" id="ARBA00022741"/>
    </source>
</evidence>
<feature type="transmembrane region" description="Helical" evidence="8">
    <location>
        <begin position="45"/>
        <end position="64"/>
    </location>
</feature>
<organism evidence="11 12">
    <name type="scientific">Mobiluncus curtisii</name>
    <dbReference type="NCBI Taxonomy" id="2051"/>
    <lineage>
        <taxon>Bacteria</taxon>
        <taxon>Bacillati</taxon>
        <taxon>Actinomycetota</taxon>
        <taxon>Actinomycetes</taxon>
        <taxon>Actinomycetales</taxon>
        <taxon>Actinomycetaceae</taxon>
        <taxon>Mobiluncus</taxon>
    </lineage>
</organism>
<feature type="region of interest" description="Disordered" evidence="7">
    <location>
        <begin position="588"/>
        <end position="610"/>
    </location>
</feature>
<evidence type="ECO:0000256" key="5">
    <source>
        <dbReference type="ARBA" id="ARBA00022989"/>
    </source>
</evidence>
<keyword evidence="6 8" id="KW-0472">Membrane</keyword>
<dbReference type="InterPro" id="IPR039421">
    <property type="entry name" value="Type_1_exporter"/>
</dbReference>
<keyword evidence="3" id="KW-0547">Nucleotide-binding</keyword>
<dbReference type="Proteomes" id="UP000250245">
    <property type="component" value="Unassembled WGS sequence"/>
</dbReference>
<dbReference type="PROSITE" id="PS50893">
    <property type="entry name" value="ABC_TRANSPORTER_2"/>
    <property type="match status" value="1"/>
</dbReference>
<dbReference type="InterPro" id="IPR027417">
    <property type="entry name" value="P-loop_NTPase"/>
</dbReference>
<dbReference type="Pfam" id="PF00005">
    <property type="entry name" value="ABC_tran"/>
    <property type="match status" value="1"/>
</dbReference>
<evidence type="ECO:0000313" key="11">
    <source>
        <dbReference type="EMBL" id="SQB64429.1"/>
    </source>
</evidence>
<dbReference type="SMART" id="SM00382">
    <property type="entry name" value="AAA"/>
    <property type="match status" value="1"/>
</dbReference>
<dbReference type="AlphaFoldDB" id="A0A2X3AN84"/>
<dbReference type="InterPro" id="IPR036640">
    <property type="entry name" value="ABC1_TM_sf"/>
</dbReference>
<dbReference type="EMBL" id="UASJ01000001">
    <property type="protein sequence ID" value="SQB64429.1"/>
    <property type="molecule type" value="Genomic_DNA"/>
</dbReference>
<evidence type="ECO:0000313" key="12">
    <source>
        <dbReference type="Proteomes" id="UP000250245"/>
    </source>
</evidence>
<dbReference type="InterPro" id="IPR011527">
    <property type="entry name" value="ABC1_TM_dom"/>
</dbReference>
<evidence type="ECO:0000256" key="6">
    <source>
        <dbReference type="ARBA" id="ARBA00023136"/>
    </source>
</evidence>
<evidence type="ECO:0000256" key="4">
    <source>
        <dbReference type="ARBA" id="ARBA00022840"/>
    </source>
</evidence>
<dbReference type="GO" id="GO:0042883">
    <property type="term" value="P:cysteine transport"/>
    <property type="evidence" value="ECO:0007669"/>
    <property type="project" value="InterPro"/>
</dbReference>
<dbReference type="Pfam" id="PF00664">
    <property type="entry name" value="ABC_membrane"/>
    <property type="match status" value="1"/>
</dbReference>
<evidence type="ECO:0000256" key="8">
    <source>
        <dbReference type="SAM" id="Phobius"/>
    </source>
</evidence>
<dbReference type="InterPro" id="IPR003593">
    <property type="entry name" value="AAA+_ATPase"/>
</dbReference>
<dbReference type="InterPro" id="IPR003439">
    <property type="entry name" value="ABC_transporter-like_ATP-bd"/>
</dbReference>
<keyword evidence="5 8" id="KW-1133">Transmembrane helix</keyword>
<dbReference type="InterPro" id="IPR014216">
    <property type="entry name" value="ABC_transptr_CydD"/>
</dbReference>
<dbReference type="Gene3D" id="1.20.1560.10">
    <property type="entry name" value="ABC transporter type 1, transmembrane domain"/>
    <property type="match status" value="1"/>
</dbReference>
<protein>
    <submittedName>
        <fullName evidence="11">ATP-binding/permease protein CydD</fullName>
    </submittedName>
</protein>
<feature type="compositionally biased region" description="Basic residues" evidence="7">
    <location>
        <begin position="594"/>
        <end position="603"/>
    </location>
</feature>
<evidence type="ECO:0000256" key="7">
    <source>
        <dbReference type="SAM" id="MobiDB-lite"/>
    </source>
</evidence>
<feature type="domain" description="ABC transporter" evidence="9">
    <location>
        <begin position="362"/>
        <end position="599"/>
    </location>
</feature>
<evidence type="ECO:0000256" key="2">
    <source>
        <dbReference type="ARBA" id="ARBA00022692"/>
    </source>
</evidence>
<dbReference type="NCBIfam" id="TIGR02857">
    <property type="entry name" value="CydD"/>
    <property type="match status" value="1"/>
</dbReference>
<gene>
    <name evidence="11" type="primary">cydD</name>
    <name evidence="11" type="ORF">NCTC11820_00773</name>
</gene>
<evidence type="ECO:0000259" key="9">
    <source>
        <dbReference type="PROSITE" id="PS50893"/>
    </source>
</evidence>
<dbReference type="GO" id="GO:0005524">
    <property type="term" value="F:ATP binding"/>
    <property type="evidence" value="ECO:0007669"/>
    <property type="project" value="UniProtKB-KW"/>
</dbReference>
<dbReference type="Gene3D" id="3.40.50.300">
    <property type="entry name" value="P-loop containing nucleotide triphosphate hydrolases"/>
    <property type="match status" value="1"/>
</dbReference>
<dbReference type="CDD" id="cd03228">
    <property type="entry name" value="ABCC_MRP_Like"/>
    <property type="match status" value="1"/>
</dbReference>
<keyword evidence="4 11" id="KW-0067">ATP-binding</keyword>
<reference evidence="11 12" key="1">
    <citation type="submission" date="2018-06" db="EMBL/GenBank/DDBJ databases">
        <authorList>
            <consortium name="Pathogen Informatics"/>
            <person name="Doyle S."/>
        </authorList>
    </citation>
    <scope>NUCLEOTIDE SEQUENCE [LARGE SCALE GENOMIC DNA]</scope>
    <source>
        <strain evidence="11 12">NCTC11820</strain>
    </source>
</reference>
<dbReference type="SUPFAM" id="SSF52540">
    <property type="entry name" value="P-loop containing nucleoside triphosphate hydrolases"/>
    <property type="match status" value="1"/>
</dbReference>
<proteinExistence type="predicted"/>
<feature type="domain" description="ABC transmembrane type-1" evidence="10">
    <location>
        <begin position="48"/>
        <end position="330"/>
    </location>
</feature>
<dbReference type="PROSITE" id="PS50929">
    <property type="entry name" value="ABC_TM1F"/>
    <property type="match status" value="1"/>
</dbReference>
<name>A0A2X3AN84_9ACTO</name>
<keyword evidence="2 8" id="KW-0812">Transmembrane</keyword>
<dbReference type="GO" id="GO:0140359">
    <property type="term" value="F:ABC-type transporter activity"/>
    <property type="evidence" value="ECO:0007669"/>
    <property type="project" value="InterPro"/>
</dbReference>
<comment type="subcellular location">
    <subcellularLocation>
        <location evidence="1">Cell membrane</location>
        <topology evidence="1">Multi-pass membrane protein</topology>
    </subcellularLocation>
</comment>
<feature type="transmembrane region" description="Helical" evidence="8">
    <location>
        <begin position="158"/>
        <end position="183"/>
    </location>
</feature>
<dbReference type="CDD" id="cd18584">
    <property type="entry name" value="ABC_6TM_AarD_CydD"/>
    <property type="match status" value="1"/>
</dbReference>
<dbReference type="PANTHER" id="PTHR24221:SF590">
    <property type="entry name" value="COMPONENT LINKED WITH THE ASSEMBLY OF CYTOCHROME' TRANSPORT TRANSMEMBRANE ATP-BINDING PROTEIN ABC TRANSPORTER CYDD-RELATED"/>
    <property type="match status" value="1"/>
</dbReference>
<dbReference type="OMA" id="FPLNWAA"/>
<dbReference type="GO" id="GO:0016887">
    <property type="term" value="F:ATP hydrolysis activity"/>
    <property type="evidence" value="ECO:0007669"/>
    <property type="project" value="InterPro"/>
</dbReference>
<dbReference type="GO" id="GO:0005886">
    <property type="term" value="C:plasma membrane"/>
    <property type="evidence" value="ECO:0007669"/>
    <property type="project" value="UniProtKB-SubCell"/>
</dbReference>
<feature type="transmembrane region" description="Helical" evidence="8">
    <location>
        <begin position="267"/>
        <end position="288"/>
    </location>
</feature>
<accession>A0A2X3AN84</accession>
<evidence type="ECO:0000259" key="10">
    <source>
        <dbReference type="PROSITE" id="PS50929"/>
    </source>
</evidence>